<protein>
    <submittedName>
        <fullName evidence="1">Uncharacterized protein</fullName>
    </submittedName>
</protein>
<evidence type="ECO:0000313" key="2">
    <source>
        <dbReference type="Proteomes" id="UP000057213"/>
    </source>
</evidence>
<evidence type="ECO:0000313" key="1">
    <source>
        <dbReference type="EMBL" id="ALE03167.1"/>
    </source>
</evidence>
<reference evidence="1 2" key="1">
    <citation type="journal article" date="2015" name="Genome Announc.">
        <title>Complete Genome Sequence of Bartonella ancashensis Strain 20.00, Isolated from the Blood of a Patient with Verruga Peruana.</title>
        <authorList>
            <person name="Hang J."/>
            <person name="Mullins K.E."/>
            <person name="Clifford R.J."/>
            <person name="Onmus-Leone F."/>
            <person name="Yang Y."/>
            <person name="Jiang J."/>
            <person name="Leguia M."/>
            <person name="Kasper M.R."/>
            <person name="Maguina C."/>
            <person name="Lesho E.P."/>
            <person name="Jarman R.G."/>
            <person name="Richards A.L."/>
            <person name="Blazes D."/>
        </authorList>
    </citation>
    <scope>NUCLEOTIDE SEQUENCE [LARGE SCALE GENOMIC DNA]</scope>
    <source>
        <strain evidence="1 2">20.00</strain>
    </source>
</reference>
<name>A0A0M4M576_9HYPH</name>
<gene>
    <name evidence="1" type="ORF">PU02_0353</name>
</gene>
<dbReference type="PATRIC" id="fig|1318743.3.peg.364"/>
<keyword evidence="2" id="KW-1185">Reference proteome</keyword>
<sequence length="40" mass="4691">MILCFPFFMIQVITDKSLLQFSLKMLTIMLIHGDAKELFI</sequence>
<proteinExistence type="predicted"/>
<dbReference type="KEGG" id="banc:PU02_0353"/>
<organism evidence="1 2">
    <name type="scientific">Bartonella ancashensis</name>
    <dbReference type="NCBI Taxonomy" id="1318743"/>
    <lineage>
        <taxon>Bacteria</taxon>
        <taxon>Pseudomonadati</taxon>
        <taxon>Pseudomonadota</taxon>
        <taxon>Alphaproteobacteria</taxon>
        <taxon>Hyphomicrobiales</taxon>
        <taxon>Bartonellaceae</taxon>
        <taxon>Bartonella</taxon>
    </lineage>
</organism>
<dbReference type="AlphaFoldDB" id="A0A0M4M576"/>
<dbReference type="Proteomes" id="UP000057213">
    <property type="component" value="Chromosome"/>
</dbReference>
<accession>A0A0M4M576</accession>
<dbReference type="EMBL" id="CP010401">
    <property type="protein sequence ID" value="ALE03167.1"/>
    <property type="molecule type" value="Genomic_DNA"/>
</dbReference>